<keyword evidence="8" id="KW-0472">Membrane</keyword>
<dbReference type="GO" id="GO:0005829">
    <property type="term" value="C:cytosol"/>
    <property type="evidence" value="ECO:0007669"/>
    <property type="project" value="TreeGrafter"/>
</dbReference>
<reference evidence="12" key="1">
    <citation type="submission" date="2021-12" db="EMBL/GenBank/DDBJ databases">
        <title>Curvularia clavata genome.</title>
        <authorList>
            <person name="Cao Y."/>
        </authorList>
    </citation>
    <scope>NUCLEOTIDE SEQUENCE</scope>
    <source>
        <strain evidence="12">Yc1106</strain>
    </source>
</reference>
<keyword evidence="8" id="KW-1133">Transmembrane helix</keyword>
<dbReference type="GO" id="GO:0005739">
    <property type="term" value="C:mitochondrion"/>
    <property type="evidence" value="ECO:0007669"/>
    <property type="project" value="TreeGrafter"/>
</dbReference>
<feature type="compositionally biased region" description="Basic and acidic residues" evidence="7">
    <location>
        <begin position="481"/>
        <end position="500"/>
    </location>
</feature>
<dbReference type="VEuPathDB" id="FungiDB:yc1106_03799"/>
<comment type="similarity">
    <text evidence="1">Belongs to the folylpolyglutamate synthase family.</text>
</comment>
<feature type="transmembrane region" description="Helical" evidence="8">
    <location>
        <begin position="575"/>
        <end position="597"/>
    </location>
</feature>
<dbReference type="EMBL" id="CP089276">
    <property type="protein sequence ID" value="USP76525.1"/>
    <property type="molecule type" value="Genomic_DNA"/>
</dbReference>
<dbReference type="GO" id="GO:0004326">
    <property type="term" value="F:tetrahydrofolylpolyglutamate synthase activity"/>
    <property type="evidence" value="ECO:0007669"/>
    <property type="project" value="InterPro"/>
</dbReference>
<dbReference type="InterPro" id="IPR006094">
    <property type="entry name" value="Oxid_FAD_bind_N"/>
</dbReference>
<dbReference type="GO" id="GO:0005524">
    <property type="term" value="F:ATP binding"/>
    <property type="evidence" value="ECO:0007669"/>
    <property type="project" value="UniProtKB-KW"/>
</dbReference>
<dbReference type="InterPro" id="IPR016167">
    <property type="entry name" value="FAD-bd_PCMH_sub1"/>
</dbReference>
<evidence type="ECO:0000256" key="5">
    <source>
        <dbReference type="ARBA" id="ARBA00022840"/>
    </source>
</evidence>
<dbReference type="Gene3D" id="3.30.465.10">
    <property type="match status" value="1"/>
</dbReference>
<feature type="region of interest" description="Disordered" evidence="7">
    <location>
        <begin position="469"/>
        <end position="500"/>
    </location>
</feature>
<feature type="domain" description="FAD linked oxidase N-terminal" evidence="9">
    <location>
        <begin position="992"/>
        <end position="1127"/>
    </location>
</feature>
<evidence type="ECO:0008006" key="14">
    <source>
        <dbReference type="Google" id="ProtNLM"/>
    </source>
</evidence>
<dbReference type="OrthoDB" id="5212574at2759"/>
<dbReference type="Pfam" id="PF20684">
    <property type="entry name" value="Fung_rhodopsin"/>
    <property type="match status" value="1"/>
</dbReference>
<evidence type="ECO:0000259" key="11">
    <source>
        <dbReference type="Pfam" id="PF20684"/>
    </source>
</evidence>
<evidence type="ECO:0000256" key="7">
    <source>
        <dbReference type="SAM" id="MobiDB-lite"/>
    </source>
</evidence>
<sequence>MIQPGLGRISQLLKNVEFPWRSIHVAGTNGKGSICHYASLLIKRKKIKFGKFTSPHLVDRWDCITIDNTPVDETVFRKVEKHYQDLNLRDGIGASPFEILTAAAFHIFNEEQIEIGIVEVGMGGKEDATNILNNQAVSVISKIARDHQNFLGNTLEEIALHKAGILRPKVPYIVSPWNEENVKDTINDYAKTIDAGPLLSPEPPDFQGKLFKKHDWHTFARPLIPTQRNNVVLAAIAARQAVESIGLELRPFEIGRFLFKTRLAVNPGRMESIRVPLIFGDHKHSKGQPILVDGAHNPNAATVLKEHVLLHYRRNKIKGQGFPGRAGWPVTWVLAMTEGKDAREYLRILLQPGDNVVTTAFGPVDGMPSVKPMDPKQLLDIATSVHPGVTGIAMPKDGALRALCAAKFISKPKQPVVLTGSLYLVGDFHRELRSRNSPHYWTDPEFEQDRKAFNAMLKEEEHRVNRWLSAHSGDSFSQTNDKNRKENAQWDQQISDREKKRAIQEEMESLDRELEFLAIEERRIGQSQPSNGEDLDGPAVSENASASEPEPPTEEQDSGAEIPAAEMKHNYSKDMMIGLAIAFAILPTFFVTLRIWAKRISKRIGWDDFLTIAALAVCLTCCFLQLATAIHGYLGAHQPLDAQGQPIMDDPGLIFFEQTKFAINMISIIGLGLVKSSILILYKNIFEVPKFRICVYAALAYVVGWTVSFSISHLFTCYPITVFIEPYYGNSCVETVPMFLALLYTDVIADIVILILPIPMVLSVRMEMRKKIAVIVMLSLGAAVCAVSITRVVATYSIAQEYIKHPDDVIYYTAPVFFWTNIELSLGLICACLPTLRPIWFFFYPREQTKTGYGYGSSGRGYGSSGLHGTKGSSFSGKLARKPYQEIDEIELTTRSEDAPTPPEDISTTSVNRRGIMKEVTIHQTLGHGFGTANLVSVTMKVLSLLVSFAAAVSALALQPRDVASDLSKLVPASEINIEVKARWSDYNAPLPSVTVSVKAEDEVAKIVKYCTKVGIPFLAQNGGVSWAKTFKLGKWGVLIDLAGLGGVTIAADKKTATIGGGASIGDVIAAANAAGALVFTGNCNCVGALGAMLGGGYGNLLGEVGFGADNMISARVVTAAGELVTASATSNPDLFWALRGAGPNFGIVVSATVNSMAATEEDRTAFINNLFFSPDKLEQVAQAIEDLPLTPQQRVYLVLTSSGEPLNEPSILVTGFLRRGTNETGRKAFAPLYNIGPISESGGVTTYDHWNDANIGFCSRGGRKPGYSSTLKTMNAPKWPQVWDLYKGFQAKAPNSAMLVERYNLTKAQSAPVGSVALNEALRRDAFAQAIVLPWYEDASLDPEALDFGSKVRALWSRSSDPKNDPTYPNFAFGDETNKAIYGTSLAKLKTLKKKYDPRGVFSQWFPIQV</sequence>
<name>A0A9Q9DRY8_CURCL</name>
<proteinExistence type="inferred from homology"/>
<feature type="domain" description="Berberine/berberine-like" evidence="10">
    <location>
        <begin position="1369"/>
        <end position="1404"/>
    </location>
</feature>
<accession>A0A9Q9DRY8</accession>
<dbReference type="InterPro" id="IPR018109">
    <property type="entry name" value="Folylpolyglutamate_synth_CS"/>
</dbReference>
<keyword evidence="8" id="KW-0812">Transmembrane</keyword>
<dbReference type="GO" id="GO:0008841">
    <property type="term" value="F:dihydrofolate synthase activity"/>
    <property type="evidence" value="ECO:0007669"/>
    <property type="project" value="TreeGrafter"/>
</dbReference>
<dbReference type="Gene3D" id="3.30.43.10">
    <property type="entry name" value="Uridine Diphospho-n-acetylenolpyruvylglucosamine Reductase, domain 2"/>
    <property type="match status" value="1"/>
</dbReference>
<dbReference type="InterPro" id="IPR036565">
    <property type="entry name" value="Mur-like_cat_sf"/>
</dbReference>
<keyword evidence="2" id="KW-0436">Ligase</keyword>
<feature type="compositionally biased region" description="Low complexity" evidence="7">
    <location>
        <begin position="538"/>
        <end position="548"/>
    </location>
</feature>
<gene>
    <name evidence="12" type="ORF">yc1106_03799</name>
</gene>
<keyword evidence="13" id="KW-1185">Reference proteome</keyword>
<feature type="transmembrane region" description="Helical" evidence="8">
    <location>
        <begin position="938"/>
        <end position="958"/>
    </location>
</feature>
<dbReference type="GO" id="GO:0050660">
    <property type="term" value="F:flavin adenine dinucleotide binding"/>
    <property type="evidence" value="ECO:0007669"/>
    <property type="project" value="InterPro"/>
</dbReference>
<feature type="transmembrane region" description="Helical" evidence="8">
    <location>
        <begin position="736"/>
        <end position="762"/>
    </location>
</feature>
<protein>
    <recommendedName>
        <fullName evidence="14">FAD-binding PCMH-type domain-containing protein</fullName>
    </recommendedName>
</protein>
<dbReference type="PANTHER" id="PTHR11136:SF0">
    <property type="entry name" value="DIHYDROFOLATE SYNTHETASE-RELATED"/>
    <property type="match status" value="1"/>
</dbReference>
<dbReference type="GO" id="GO:0046872">
    <property type="term" value="F:metal ion binding"/>
    <property type="evidence" value="ECO:0007669"/>
    <property type="project" value="UniProtKB-KW"/>
</dbReference>
<evidence type="ECO:0000256" key="1">
    <source>
        <dbReference type="ARBA" id="ARBA00008276"/>
    </source>
</evidence>
<organism evidence="12 13">
    <name type="scientific">Curvularia clavata</name>
    <dbReference type="NCBI Taxonomy" id="95742"/>
    <lineage>
        <taxon>Eukaryota</taxon>
        <taxon>Fungi</taxon>
        <taxon>Dikarya</taxon>
        <taxon>Ascomycota</taxon>
        <taxon>Pezizomycotina</taxon>
        <taxon>Dothideomycetes</taxon>
        <taxon>Pleosporomycetidae</taxon>
        <taxon>Pleosporales</taxon>
        <taxon>Pleosporineae</taxon>
        <taxon>Pleosporaceae</taxon>
        <taxon>Curvularia</taxon>
    </lineage>
</organism>
<dbReference type="InterPro" id="IPR036318">
    <property type="entry name" value="FAD-bd_PCMH-like_sf"/>
</dbReference>
<evidence type="ECO:0000313" key="12">
    <source>
        <dbReference type="EMBL" id="USP76525.1"/>
    </source>
</evidence>
<dbReference type="Gene3D" id="3.90.190.20">
    <property type="entry name" value="Mur ligase, C-terminal domain"/>
    <property type="match status" value="1"/>
</dbReference>
<dbReference type="InterPro" id="IPR012951">
    <property type="entry name" value="BBE"/>
</dbReference>
<dbReference type="InterPro" id="IPR016169">
    <property type="entry name" value="FAD-bd_PCMH_sub2"/>
</dbReference>
<dbReference type="SUPFAM" id="SSF53623">
    <property type="entry name" value="MurD-like peptide ligases, catalytic domain"/>
    <property type="match status" value="1"/>
</dbReference>
<evidence type="ECO:0000256" key="4">
    <source>
        <dbReference type="ARBA" id="ARBA00022741"/>
    </source>
</evidence>
<keyword evidence="3" id="KW-0479">Metal-binding</keyword>
<evidence type="ECO:0000256" key="6">
    <source>
        <dbReference type="ARBA" id="ARBA00022842"/>
    </source>
</evidence>
<evidence type="ECO:0000313" key="13">
    <source>
        <dbReference type="Proteomes" id="UP001056012"/>
    </source>
</evidence>
<dbReference type="InterPro" id="IPR049326">
    <property type="entry name" value="Rhodopsin_dom_fungi"/>
</dbReference>
<dbReference type="Proteomes" id="UP001056012">
    <property type="component" value="Chromosome 3"/>
</dbReference>
<dbReference type="Pfam" id="PF01565">
    <property type="entry name" value="FAD_binding_4"/>
    <property type="match status" value="1"/>
</dbReference>
<evidence type="ECO:0000256" key="2">
    <source>
        <dbReference type="ARBA" id="ARBA00022598"/>
    </source>
</evidence>
<evidence type="ECO:0000256" key="3">
    <source>
        <dbReference type="ARBA" id="ARBA00022723"/>
    </source>
</evidence>
<evidence type="ECO:0000259" key="9">
    <source>
        <dbReference type="Pfam" id="PF01565"/>
    </source>
</evidence>
<evidence type="ECO:0000256" key="8">
    <source>
        <dbReference type="SAM" id="Phobius"/>
    </source>
</evidence>
<dbReference type="PANTHER" id="PTHR11136">
    <property type="entry name" value="FOLYLPOLYGLUTAMATE SYNTHASE-RELATED"/>
    <property type="match status" value="1"/>
</dbReference>
<dbReference type="NCBIfam" id="TIGR01499">
    <property type="entry name" value="folC"/>
    <property type="match status" value="1"/>
</dbReference>
<feature type="transmembrane region" description="Helical" evidence="8">
    <location>
        <begin position="816"/>
        <end position="836"/>
    </location>
</feature>
<evidence type="ECO:0000259" key="10">
    <source>
        <dbReference type="Pfam" id="PF08031"/>
    </source>
</evidence>
<dbReference type="InterPro" id="IPR036615">
    <property type="entry name" value="Mur_ligase_C_dom_sf"/>
</dbReference>
<keyword evidence="5" id="KW-0067">ATP-binding</keyword>
<feature type="domain" description="Rhodopsin" evidence="11">
    <location>
        <begin position="593"/>
        <end position="839"/>
    </location>
</feature>
<feature type="region of interest" description="Disordered" evidence="7">
    <location>
        <begin position="522"/>
        <end position="560"/>
    </location>
</feature>
<dbReference type="InterPro" id="IPR001645">
    <property type="entry name" value="Folylpolyglutamate_synth"/>
</dbReference>
<dbReference type="SUPFAM" id="SSF53244">
    <property type="entry name" value="MurD-like peptide ligases, peptide-binding domain"/>
    <property type="match status" value="1"/>
</dbReference>
<dbReference type="SUPFAM" id="SSF56176">
    <property type="entry name" value="FAD-binding/transporter-associated domain-like"/>
    <property type="match status" value="1"/>
</dbReference>
<feature type="transmembrane region" description="Helical" evidence="8">
    <location>
        <begin position="774"/>
        <end position="796"/>
    </location>
</feature>
<dbReference type="Pfam" id="PF08031">
    <property type="entry name" value="BBE"/>
    <property type="match status" value="1"/>
</dbReference>
<keyword evidence="6" id="KW-0460">Magnesium</keyword>
<keyword evidence="4" id="KW-0547">Nucleotide-binding</keyword>
<feature type="transmembrane region" description="Helical" evidence="8">
    <location>
        <begin position="609"/>
        <end position="634"/>
    </location>
</feature>
<dbReference type="Gene3D" id="3.40.1190.10">
    <property type="entry name" value="Mur-like, catalytic domain"/>
    <property type="match status" value="1"/>
</dbReference>
<feature type="transmembrane region" description="Helical" evidence="8">
    <location>
        <begin position="661"/>
        <end position="682"/>
    </location>
</feature>
<feature type="transmembrane region" description="Helical" evidence="8">
    <location>
        <begin position="694"/>
        <end position="716"/>
    </location>
</feature>
<dbReference type="GO" id="GO:0016491">
    <property type="term" value="F:oxidoreductase activity"/>
    <property type="evidence" value="ECO:0007669"/>
    <property type="project" value="InterPro"/>
</dbReference>
<dbReference type="PROSITE" id="PS01012">
    <property type="entry name" value="FOLYLPOLYGLU_SYNT_2"/>
    <property type="match status" value="1"/>
</dbReference>
<dbReference type="Gene3D" id="3.40.462.20">
    <property type="match status" value="1"/>
</dbReference>